<dbReference type="GO" id="GO:0003700">
    <property type="term" value="F:DNA-binding transcription factor activity"/>
    <property type="evidence" value="ECO:0007669"/>
    <property type="project" value="InterPro"/>
</dbReference>
<dbReference type="Pfam" id="PF01380">
    <property type="entry name" value="SIS"/>
    <property type="match status" value="1"/>
</dbReference>
<dbReference type="Proteomes" id="UP000182379">
    <property type="component" value="Unassembled WGS sequence"/>
</dbReference>
<dbReference type="Gene3D" id="3.40.50.10490">
    <property type="entry name" value="Glucose-6-phosphate isomerase like protein, domain 1"/>
    <property type="match status" value="1"/>
</dbReference>
<dbReference type="PANTHER" id="PTHR30514:SF18">
    <property type="entry name" value="RPIR-FAMILY TRANSCRIPTIONAL REGULATOR"/>
    <property type="match status" value="1"/>
</dbReference>
<dbReference type="PANTHER" id="PTHR30514">
    <property type="entry name" value="GLUCOKINASE"/>
    <property type="match status" value="1"/>
</dbReference>
<protein>
    <submittedName>
        <fullName evidence="6">Transcriptional regulator, RpiR family</fullName>
    </submittedName>
</protein>
<dbReference type="PROSITE" id="PS51464">
    <property type="entry name" value="SIS"/>
    <property type="match status" value="1"/>
</dbReference>
<comment type="caution">
    <text evidence="6">The sequence shown here is derived from an EMBL/GenBank/DDBJ whole genome shotgun (WGS) entry which is preliminary data.</text>
</comment>
<keyword evidence="2" id="KW-0238">DNA-binding</keyword>
<dbReference type="Pfam" id="PF01418">
    <property type="entry name" value="HTH_6"/>
    <property type="match status" value="1"/>
</dbReference>
<keyword evidence="1" id="KW-0805">Transcription regulation</keyword>
<dbReference type="CDD" id="cd05013">
    <property type="entry name" value="SIS_RpiR"/>
    <property type="match status" value="1"/>
</dbReference>
<evidence type="ECO:0000256" key="1">
    <source>
        <dbReference type="ARBA" id="ARBA00023015"/>
    </source>
</evidence>
<dbReference type="InterPro" id="IPR046348">
    <property type="entry name" value="SIS_dom_sf"/>
</dbReference>
<dbReference type="SUPFAM" id="SSF46689">
    <property type="entry name" value="Homeodomain-like"/>
    <property type="match status" value="1"/>
</dbReference>
<evidence type="ECO:0000313" key="7">
    <source>
        <dbReference type="Proteomes" id="UP000182379"/>
    </source>
</evidence>
<dbReference type="EMBL" id="FNOP01000026">
    <property type="protein sequence ID" value="SDX35419.1"/>
    <property type="molecule type" value="Genomic_DNA"/>
</dbReference>
<dbReference type="GO" id="GO:0097367">
    <property type="term" value="F:carbohydrate derivative binding"/>
    <property type="evidence" value="ECO:0007669"/>
    <property type="project" value="InterPro"/>
</dbReference>
<dbReference type="PROSITE" id="PS51071">
    <property type="entry name" value="HTH_RPIR"/>
    <property type="match status" value="1"/>
</dbReference>
<dbReference type="AlphaFoldDB" id="A0A1H3B2Y3"/>
<evidence type="ECO:0000256" key="2">
    <source>
        <dbReference type="ARBA" id="ARBA00023125"/>
    </source>
</evidence>
<feature type="domain" description="SIS" evidence="5">
    <location>
        <begin position="123"/>
        <end position="257"/>
    </location>
</feature>
<evidence type="ECO:0000259" key="4">
    <source>
        <dbReference type="PROSITE" id="PS51071"/>
    </source>
</evidence>
<name>A0A1H3B2Y3_ACIFE</name>
<dbReference type="Gene3D" id="1.10.10.10">
    <property type="entry name" value="Winged helix-like DNA-binding domain superfamily/Winged helix DNA-binding domain"/>
    <property type="match status" value="1"/>
</dbReference>
<evidence type="ECO:0000259" key="5">
    <source>
        <dbReference type="PROSITE" id="PS51464"/>
    </source>
</evidence>
<dbReference type="InterPro" id="IPR047640">
    <property type="entry name" value="RpiR-like"/>
</dbReference>
<dbReference type="InterPro" id="IPR000281">
    <property type="entry name" value="HTH_RpiR"/>
</dbReference>
<sequence length="279" mass="32258">MTVIEQIDQRYDRLTKNQRKVADYLKGNLVNAAFMTITELSSHTGISASTITRFVKALGYTSYSDFQNSVQDIARQEITPVKEFRFWVSEKTDKDVLYDQIEEGKKALDNLYSRETYKTMVKACDVINRGRYIYILGSRSTFSMAYFFYHFLKRVKPNVTLIENRNDDISILLQYATAQDVLVVIGYPKYTKFTLQILDFLKELGCKTISITDAITSPLAKRSDYVIVAKNRLKIYFVTTITILNTLLVMISRTNPEAHIRLFEEENAVTKKLDVYSDD</sequence>
<organism evidence="6 7">
    <name type="scientific">Acidaminococcus fermentans</name>
    <dbReference type="NCBI Taxonomy" id="905"/>
    <lineage>
        <taxon>Bacteria</taxon>
        <taxon>Bacillati</taxon>
        <taxon>Bacillota</taxon>
        <taxon>Negativicutes</taxon>
        <taxon>Acidaminococcales</taxon>
        <taxon>Acidaminococcaceae</taxon>
        <taxon>Acidaminococcus</taxon>
    </lineage>
</organism>
<dbReference type="InterPro" id="IPR009057">
    <property type="entry name" value="Homeodomain-like_sf"/>
</dbReference>
<dbReference type="SUPFAM" id="SSF53697">
    <property type="entry name" value="SIS domain"/>
    <property type="match status" value="1"/>
</dbReference>
<proteinExistence type="predicted"/>
<feature type="domain" description="HTH rpiR-type" evidence="4">
    <location>
        <begin position="1"/>
        <end position="77"/>
    </location>
</feature>
<dbReference type="GO" id="GO:1901135">
    <property type="term" value="P:carbohydrate derivative metabolic process"/>
    <property type="evidence" value="ECO:0007669"/>
    <property type="project" value="InterPro"/>
</dbReference>
<dbReference type="GO" id="GO:0003677">
    <property type="term" value="F:DNA binding"/>
    <property type="evidence" value="ECO:0007669"/>
    <property type="project" value="UniProtKB-KW"/>
</dbReference>
<evidence type="ECO:0000313" key="6">
    <source>
        <dbReference type="EMBL" id="SDX35419.1"/>
    </source>
</evidence>
<dbReference type="InterPro" id="IPR001347">
    <property type="entry name" value="SIS_dom"/>
</dbReference>
<dbReference type="InterPro" id="IPR035472">
    <property type="entry name" value="RpiR-like_SIS"/>
</dbReference>
<reference evidence="6 7" key="1">
    <citation type="submission" date="2016-10" db="EMBL/GenBank/DDBJ databases">
        <authorList>
            <person name="Varghese N."/>
            <person name="Submissions S."/>
        </authorList>
    </citation>
    <scope>NUCLEOTIDE SEQUENCE [LARGE SCALE GENOMIC DNA]</scope>
    <source>
        <strain evidence="6 7">WCC6</strain>
    </source>
</reference>
<gene>
    <name evidence="6" type="ORF">SAMN05216495_1264</name>
</gene>
<dbReference type="RefSeq" id="WP_074708496.1">
    <property type="nucleotide sequence ID" value="NZ_FNOP01000026.1"/>
</dbReference>
<dbReference type="InterPro" id="IPR036388">
    <property type="entry name" value="WH-like_DNA-bd_sf"/>
</dbReference>
<accession>A0A1H3B2Y3</accession>
<keyword evidence="3" id="KW-0804">Transcription</keyword>
<evidence type="ECO:0000256" key="3">
    <source>
        <dbReference type="ARBA" id="ARBA00023163"/>
    </source>
</evidence>